<dbReference type="EMBL" id="CP069035">
    <property type="protein sequence ID" value="QRD02506.1"/>
    <property type="molecule type" value="Genomic_DNA"/>
</dbReference>
<dbReference type="InterPro" id="IPR002110">
    <property type="entry name" value="Ankyrin_rpt"/>
</dbReference>
<dbReference type="KEGG" id="pno:SNOG_05447"/>
<name>A0A7U2FC23_PHANO</name>
<accession>A0A7U2FC23</accession>
<reference evidence="3" key="1">
    <citation type="journal article" date="2021" name="BMC Genomics">
        <title>Chromosome-level genome assembly and manually-curated proteome of model necrotroph Parastagonospora nodorum Sn15 reveals a genome-wide trove of candidate effector homologs, and redundancy of virulence-related functions within an accessory chromosome.</title>
        <authorList>
            <person name="Bertazzoni S."/>
            <person name="Jones D.A.B."/>
            <person name="Phan H.T."/>
            <person name="Tan K.-C."/>
            <person name="Hane J.K."/>
        </authorList>
    </citation>
    <scope>NUCLEOTIDE SEQUENCE [LARGE SCALE GENOMIC DNA]</scope>
    <source>
        <strain evidence="3">SN15 / ATCC MYA-4574 / FGSC 10173)</strain>
    </source>
</reference>
<dbReference type="RefSeq" id="XP_001795852.1">
    <property type="nucleotide sequence ID" value="XM_001795800.1"/>
</dbReference>
<keyword evidence="3" id="KW-1185">Reference proteome</keyword>
<dbReference type="VEuPathDB" id="FungiDB:JI435_054470"/>
<evidence type="ECO:0000256" key="1">
    <source>
        <dbReference type="PROSITE-ProRule" id="PRU00023"/>
    </source>
</evidence>
<gene>
    <name evidence="2" type="ORF">JI435_054470</name>
</gene>
<dbReference type="Pfam" id="PF12796">
    <property type="entry name" value="Ank_2"/>
    <property type="match status" value="1"/>
</dbReference>
<feature type="repeat" description="ANK" evidence="1">
    <location>
        <begin position="337"/>
        <end position="369"/>
    </location>
</feature>
<keyword evidence="1" id="KW-0040">ANK repeat</keyword>
<sequence length="465" mass="51965">METPYIPPELISIIIHHLSSTGIRDSWKLRGVSKVFRDTITDDIVMRQTKDVLAEATEVFDHLMPRYLCYRVRKPLDVHEPFLVRLTKLNDYLCDELKISDPTKKADKLFALCQGQAKIVGCGVIRDLLWSDSDDQDWMGRNWNSDNQDWLRSYNAAPISIEEKVAAAMSVCALPLLHTLLPQLTAYKFYPRGGACFREESYLLAAVSMENNEMLQLLLDNDLPAKFTTPSSAGDYIEEAMRLAIKQSSTARTLALFDAFLAVKSGCQKTAYNSTLKHAIMQSSSETNIDIVTGLIDRCPGGQKVHTQVFTKACKYGNVDAVKVFLEHMAVNNATSHLTLPLNRAIQSGHAAVIDAVLEAGADINKTDYGSRIDSRGIAIPELSPMEIAIKTGQGAVSMLLERGATVPSLTIWYRRGRSMYSLLREARIAQTGRKLRTWEQNKVIIRRENQAAREAPRACQANRA</sequence>
<organism evidence="2 3">
    <name type="scientific">Phaeosphaeria nodorum (strain SN15 / ATCC MYA-4574 / FGSC 10173)</name>
    <name type="common">Glume blotch fungus</name>
    <name type="synonym">Parastagonospora nodorum</name>
    <dbReference type="NCBI Taxonomy" id="321614"/>
    <lineage>
        <taxon>Eukaryota</taxon>
        <taxon>Fungi</taxon>
        <taxon>Dikarya</taxon>
        <taxon>Ascomycota</taxon>
        <taxon>Pezizomycotina</taxon>
        <taxon>Dothideomycetes</taxon>
        <taxon>Pleosporomycetidae</taxon>
        <taxon>Pleosporales</taxon>
        <taxon>Pleosporineae</taxon>
        <taxon>Phaeosphaeriaceae</taxon>
        <taxon>Parastagonospora</taxon>
    </lineage>
</organism>
<dbReference type="PROSITE" id="PS50088">
    <property type="entry name" value="ANK_REPEAT"/>
    <property type="match status" value="1"/>
</dbReference>
<evidence type="ECO:0000313" key="2">
    <source>
        <dbReference type="EMBL" id="QRD02506.1"/>
    </source>
</evidence>
<evidence type="ECO:0000313" key="3">
    <source>
        <dbReference type="Proteomes" id="UP000663193"/>
    </source>
</evidence>
<dbReference type="PROSITE" id="PS50297">
    <property type="entry name" value="ANK_REP_REGION"/>
    <property type="match status" value="1"/>
</dbReference>
<proteinExistence type="predicted"/>
<protein>
    <submittedName>
        <fullName evidence="2">Uncharacterized protein</fullName>
    </submittedName>
</protein>
<dbReference type="Proteomes" id="UP000663193">
    <property type="component" value="Chromosome 13"/>
</dbReference>
<dbReference type="AlphaFoldDB" id="A0A7U2FC23"/>
<dbReference type="OrthoDB" id="3671334at2759"/>
<dbReference type="Gene3D" id="1.25.40.20">
    <property type="entry name" value="Ankyrin repeat-containing domain"/>
    <property type="match status" value="1"/>
</dbReference>
<dbReference type="SUPFAM" id="SSF48403">
    <property type="entry name" value="Ankyrin repeat"/>
    <property type="match status" value="1"/>
</dbReference>
<dbReference type="InterPro" id="IPR036770">
    <property type="entry name" value="Ankyrin_rpt-contain_sf"/>
</dbReference>